<dbReference type="Gene3D" id="3.20.20.80">
    <property type="entry name" value="Glycosidases"/>
    <property type="match status" value="1"/>
</dbReference>
<feature type="transmembrane region" description="Helical" evidence="4">
    <location>
        <begin position="297"/>
        <end position="323"/>
    </location>
</feature>
<dbReference type="Proteomes" id="UP000676996">
    <property type="component" value="Unassembled WGS sequence"/>
</dbReference>
<evidence type="ECO:0000256" key="4">
    <source>
        <dbReference type="SAM" id="Phobius"/>
    </source>
</evidence>
<dbReference type="Pfam" id="PF00535">
    <property type="entry name" value="Glycos_transf_2"/>
    <property type="match status" value="1"/>
</dbReference>
<name>A0A8T4IGM1_9SPHN</name>
<keyword evidence="4" id="KW-1133">Transmembrane helix</keyword>
<dbReference type="EMBL" id="JAGRQC010000001">
    <property type="protein sequence ID" value="MBR0551376.1"/>
    <property type="molecule type" value="Genomic_DNA"/>
</dbReference>
<dbReference type="Gene3D" id="3.90.550.10">
    <property type="entry name" value="Spore Coat Polysaccharide Biosynthesis Protein SpsA, Chain A"/>
    <property type="match status" value="1"/>
</dbReference>
<reference evidence="6" key="1">
    <citation type="submission" date="2021-04" db="EMBL/GenBank/DDBJ databases">
        <title>Ouciella asimina sp. nov., isolated from the surface seawater in the hydrothermal field of Okinawa Trough.</title>
        <authorList>
            <person name="Shuang W."/>
        </authorList>
    </citation>
    <scope>NUCLEOTIDE SEQUENCE</scope>
    <source>
        <strain evidence="6">LXI357</strain>
    </source>
</reference>
<evidence type="ECO:0000256" key="2">
    <source>
        <dbReference type="ARBA" id="ARBA00022676"/>
    </source>
</evidence>
<evidence type="ECO:0000256" key="1">
    <source>
        <dbReference type="ARBA" id="ARBA00006739"/>
    </source>
</evidence>
<keyword evidence="7" id="KW-1185">Reference proteome</keyword>
<dbReference type="SUPFAM" id="SSF53448">
    <property type="entry name" value="Nucleotide-diphospho-sugar transferases"/>
    <property type="match status" value="1"/>
</dbReference>
<feature type="domain" description="Glycosyltransferase 2-like" evidence="5">
    <location>
        <begin position="57"/>
        <end position="170"/>
    </location>
</feature>
<gene>
    <name evidence="6" type="ORF">J7S20_02520</name>
</gene>
<comment type="caution">
    <text evidence="6">The sequence shown here is derived from an EMBL/GenBank/DDBJ whole genome shotgun (WGS) entry which is preliminary data.</text>
</comment>
<dbReference type="GO" id="GO:0016757">
    <property type="term" value="F:glycosyltransferase activity"/>
    <property type="evidence" value="ECO:0007669"/>
    <property type="project" value="UniProtKB-KW"/>
</dbReference>
<keyword evidence="4" id="KW-0472">Membrane</keyword>
<dbReference type="InterPro" id="IPR001173">
    <property type="entry name" value="Glyco_trans_2-like"/>
</dbReference>
<accession>A0A8T4IGM1</accession>
<evidence type="ECO:0000256" key="3">
    <source>
        <dbReference type="ARBA" id="ARBA00022679"/>
    </source>
</evidence>
<comment type="similarity">
    <text evidence="1">Belongs to the glycosyltransferase 2 family.</text>
</comment>
<protein>
    <submittedName>
        <fullName evidence="6">Glycosyltransferase family 2 protein</fullName>
    </submittedName>
</protein>
<evidence type="ECO:0000313" key="7">
    <source>
        <dbReference type="Proteomes" id="UP000676996"/>
    </source>
</evidence>
<dbReference type="AlphaFoldDB" id="A0A8T4IGM1"/>
<dbReference type="PANTHER" id="PTHR43630">
    <property type="entry name" value="POLY-BETA-1,6-N-ACETYL-D-GLUCOSAMINE SYNTHASE"/>
    <property type="match status" value="1"/>
</dbReference>
<keyword evidence="3" id="KW-0808">Transferase</keyword>
<evidence type="ECO:0000313" key="6">
    <source>
        <dbReference type="EMBL" id="MBR0551376.1"/>
    </source>
</evidence>
<feature type="transmembrane region" description="Helical" evidence="4">
    <location>
        <begin position="361"/>
        <end position="386"/>
    </location>
</feature>
<dbReference type="InterPro" id="IPR029044">
    <property type="entry name" value="Nucleotide-diphossugar_trans"/>
</dbReference>
<feature type="transmembrane region" description="Helical" evidence="4">
    <location>
        <begin position="12"/>
        <end position="40"/>
    </location>
</feature>
<organism evidence="6 7">
    <name type="scientific">Stakelama marina</name>
    <dbReference type="NCBI Taxonomy" id="2826939"/>
    <lineage>
        <taxon>Bacteria</taxon>
        <taxon>Pseudomonadati</taxon>
        <taxon>Pseudomonadota</taxon>
        <taxon>Alphaproteobacteria</taxon>
        <taxon>Sphingomonadales</taxon>
        <taxon>Sphingomonadaceae</taxon>
        <taxon>Stakelama</taxon>
    </lineage>
</organism>
<feature type="transmembrane region" description="Helical" evidence="4">
    <location>
        <begin position="335"/>
        <end position="354"/>
    </location>
</feature>
<sequence length="787" mass="86922">MAGMIGTAFATYIGWAGPVILVFGLLPFVMVPLVLAYLIWERGALRRASMMVPPRVSVIVPAYNEARTIVAGVRSILHSRYPDFEVIVVNDGSTDHSEDMLRDLIDRGAIRYLAKENGGKASALNAGIAVATGEVILFTDADTIFTPTTIARGVAYLADPAVGAVGGNDTPLAPQGWLQKMLVVTSHVGTGYVRRALSVARILPIIPGNLGFVRTDILRSIGGFREVWGEDLELTLRLQRERVRIVYGARAKVLSECPHSLSGLWKQRVRWMRSYIKVVRDHRAMLGRLRFGLFGPYLALLTVSMVAIPVLQISLLALLPWIVGTGALSLTVTAIIGYFGLLTTLLIATIAVALDDRPRDIVYLPYIVMLVPMSVFYNAVVLYSIWAELRARPELWNKLDRRGAQQVARIPVHAIGRRELTAGIAGLVALGAGGGLIRGIPGGAALRIHEPLPEFKLAVAIHFPDWPSWRAALHDVLAVPELGIAERIAVSAGRADWTFFRWPGHVRWWSEPQTDTADDMLETAVTALREKGHRVSAVLDVFAPLYLTQNPNCRAADEHGNRSEDIVCSTCLAEGEFGALLVDACSALAAGSAVDEICITELYYDRYCFDDRCLAAFRRATGKRGWPRRSDGRINHLDRHLTEWRSKQVATILGRLSSAARLHDKRLIADVKVSRGNFSRNSRENGQNYDLILPRVDQLVVWDYFALNGLEPDSSGKLARYLSRELGPDRYWHSIGLWDRHHHSVPADAMGDSISAAVRGGARNLWITPGRRLSRKHWETLARLKGG</sequence>
<evidence type="ECO:0000259" key="5">
    <source>
        <dbReference type="Pfam" id="PF00535"/>
    </source>
</evidence>
<keyword evidence="2" id="KW-0328">Glycosyltransferase</keyword>
<keyword evidence="4" id="KW-0812">Transmembrane</keyword>
<dbReference type="CDD" id="cd06423">
    <property type="entry name" value="CESA_like"/>
    <property type="match status" value="1"/>
</dbReference>
<dbReference type="PANTHER" id="PTHR43630:SF1">
    <property type="entry name" value="POLY-BETA-1,6-N-ACETYL-D-GLUCOSAMINE SYNTHASE"/>
    <property type="match status" value="1"/>
</dbReference>
<proteinExistence type="inferred from homology"/>